<dbReference type="STRING" id="5454.A0A162YP29"/>
<comment type="caution">
    <text evidence="3">The sequence shown here is derived from an EMBL/GenBank/DDBJ whole genome shotgun (WGS) entry which is preliminary data.</text>
</comment>
<gene>
    <name evidence="3" type="ORF">ST47_g8728</name>
</gene>
<name>A0A162YP29_DIDRA</name>
<feature type="compositionally biased region" description="Polar residues" evidence="2">
    <location>
        <begin position="1"/>
        <end position="11"/>
    </location>
</feature>
<sequence length="356" mass="39984">MTAPPTSTPSVSMAPIPPQSQADVTIKDLRARMGEDVGLLSYLPCEKMKTAPFHNKGETGHHLPIRILFGKTKHKKLDFMELFNRHGQLEGPIALEEAMEQASPVAAFTSSKTKNNRLDRAHLRAIMRYYFVLQKIQLPSPWPISDIFVLELKSACRIAKANAEGSPQELCAMELSKARHAAAHNRKSTFQFLSDRELPPCQHHSASRSIGAEEAKRNLAELLFRDSANASLLLHESSSRRTSSSRGPTPSRAETTCEVMNISPEDIVTSLRLNVAENEARDRRLAENENRRVELEAELEDLKEEAVILKNALQQSKYERWNLRSSLSKRDLALLQLGQDLVQGGKRLLFDDSDEE</sequence>
<reference evidence="3 4" key="1">
    <citation type="journal article" date="2016" name="Sci. Rep.">
        <title>Draft genome sequencing and secretome analysis of fungal phytopathogen Ascochyta rabiei provides insight into the necrotrophic effector repertoire.</title>
        <authorList>
            <person name="Verma S."/>
            <person name="Gazara R.K."/>
            <person name="Nizam S."/>
            <person name="Parween S."/>
            <person name="Chattopadhyay D."/>
            <person name="Verma P.K."/>
        </authorList>
    </citation>
    <scope>NUCLEOTIDE SEQUENCE [LARGE SCALE GENOMIC DNA]</scope>
    <source>
        <strain evidence="3 4">ArDII</strain>
    </source>
</reference>
<accession>A0A162YP29</accession>
<evidence type="ECO:0000313" key="3">
    <source>
        <dbReference type="EMBL" id="KZM20144.1"/>
    </source>
</evidence>
<feature type="coiled-coil region" evidence="1">
    <location>
        <begin position="276"/>
        <end position="319"/>
    </location>
</feature>
<dbReference type="Proteomes" id="UP000076837">
    <property type="component" value="Unassembled WGS sequence"/>
</dbReference>
<keyword evidence="4" id="KW-1185">Reference proteome</keyword>
<feature type="compositionally biased region" description="Low complexity" evidence="2">
    <location>
        <begin position="240"/>
        <end position="252"/>
    </location>
</feature>
<evidence type="ECO:0000256" key="2">
    <source>
        <dbReference type="SAM" id="MobiDB-lite"/>
    </source>
</evidence>
<organism evidence="3 4">
    <name type="scientific">Didymella rabiei</name>
    <name type="common">Chickpea ascochyta blight fungus</name>
    <name type="synonym">Mycosphaerella rabiei</name>
    <dbReference type="NCBI Taxonomy" id="5454"/>
    <lineage>
        <taxon>Eukaryota</taxon>
        <taxon>Fungi</taxon>
        <taxon>Dikarya</taxon>
        <taxon>Ascomycota</taxon>
        <taxon>Pezizomycotina</taxon>
        <taxon>Dothideomycetes</taxon>
        <taxon>Pleosporomycetidae</taxon>
        <taxon>Pleosporales</taxon>
        <taxon>Pleosporineae</taxon>
        <taxon>Didymellaceae</taxon>
        <taxon>Ascochyta</taxon>
    </lineage>
</organism>
<keyword evidence="1" id="KW-0175">Coiled coil</keyword>
<evidence type="ECO:0000256" key="1">
    <source>
        <dbReference type="SAM" id="Coils"/>
    </source>
</evidence>
<feature type="region of interest" description="Disordered" evidence="2">
    <location>
        <begin position="1"/>
        <end position="21"/>
    </location>
</feature>
<dbReference type="AlphaFoldDB" id="A0A162YP29"/>
<proteinExistence type="predicted"/>
<dbReference type="EMBL" id="JYNV01000285">
    <property type="protein sequence ID" value="KZM20144.1"/>
    <property type="molecule type" value="Genomic_DNA"/>
</dbReference>
<evidence type="ECO:0000313" key="4">
    <source>
        <dbReference type="Proteomes" id="UP000076837"/>
    </source>
</evidence>
<feature type="region of interest" description="Disordered" evidence="2">
    <location>
        <begin position="235"/>
        <end position="254"/>
    </location>
</feature>
<protein>
    <submittedName>
        <fullName evidence="3">Uncharacterized protein</fullName>
    </submittedName>
</protein>